<keyword evidence="18" id="KW-1185">Reference proteome</keyword>
<evidence type="ECO:0000256" key="2">
    <source>
        <dbReference type="ARBA" id="ARBA00008708"/>
    </source>
</evidence>
<keyword evidence="6" id="KW-0547">Nucleotide-binding</keyword>
<feature type="coiled-coil region" evidence="13">
    <location>
        <begin position="216"/>
        <end position="261"/>
    </location>
</feature>
<dbReference type="InterPro" id="IPR038718">
    <property type="entry name" value="SNF2-like_sf"/>
</dbReference>
<evidence type="ECO:0000259" key="16">
    <source>
        <dbReference type="PROSITE" id="PS51194"/>
    </source>
</evidence>
<dbReference type="CDD" id="cd18793">
    <property type="entry name" value="SF2_C_SNF"/>
    <property type="match status" value="1"/>
</dbReference>
<dbReference type="Gene3D" id="3.40.50.10810">
    <property type="entry name" value="Tandem AAA-ATPase domain"/>
    <property type="match status" value="1"/>
</dbReference>
<sequence length="1080" mass="123418">MSAQVLERQQSSSSLPEDHIDNTKTLICALSFLSRNLPLPPDVFDAVSSIYTAAASEDADAGVDATAAGGSDCDKQVDEASSPNKSPFPNGGDLMADLEEALVKHRSNHITGSEMAETRKKRIESHIQNRLTQLEELPTSRGEDLQSKCLLELYGLKLAELQKKVRSNVSSEYMLCLNCVYPEKQLFDWGMMRLSRPSYGVGDAFAVDSDNHLKKKRDAERLTKLEEEEKNRVETRKRKFFAEILNAIRELQLQVQASQKRRKQRNDAVQAWHGRQRQRATRQEKLRFQALKSDDQEAYMRMVEESKNERLTMLLGKTNDLLVRLGAAVRRQKDAEHDGIEPLNAPEAELTESSSASKIGTPDESQLDVDVDLIEAKLDNGVKTSDLLEGQRQYNSVIHSIQEKVTEQPATLQGGELRPYQLEGLQWMLSLFNNNLNGILADEMGLGKTIQTISLIAYLMENKGVSGPHLIVAPKAVLPNWINEFSTWAPSIGAFLYDGRLDERKAMREELSEGKFNVLITHYDLIMRDKAFLKKIPWFYMVVDEGHRLKNAESVLAKTLVSGYQIRRRLLLTGTPIQNSLQELWALLNFLLPTIFNSVENFEEWFNAPFADRCDVSLTDEEELLIIRRLHQVIRPFILRRKKDEVEKYLPQKTQVILKCDMSAWQKVYYQQVTDVGRVGMDTGSGKSKSLQNLSMQLRKCCNHPYLFVGEYNIWRKEEIVRASGKFELLDRLLPKLHRAGHRVLLFSQMTRLMDILEVYLQLHEFKYLRLDGSTKTEERGTLLKQFNAPDSPFFMFLLSTRAGGLGLNLQTADTVIIFDSDWNPQMDQQAEDRAHRIGQKKEVRVFVLVSVGSVEEVILERAKQKMGIDAKVIQAGLFNTTSTAQDRREMLKEVMRRGTSSLGTDVPSEREINRLTARSDEEFWLFEKMDDERKQKERYRTRLMEDHEVPDWAYTKPDNPKDMRGKGFDYETAHLSGKRRRKEVVYADTLSEMQWIKAVEHGGDQVGKSKPRRDVSRNSVEDEGVEVKIVSEGIVERGSASGSGLKRVRSPKSENVGVDDGDLPTWRTHKKRSILRYVP</sequence>
<dbReference type="PANTHER" id="PTHR10799">
    <property type="entry name" value="SNF2/RAD54 HELICASE FAMILY"/>
    <property type="match status" value="1"/>
</dbReference>
<keyword evidence="4" id="KW-0217">Developmental protein</keyword>
<evidence type="ECO:0000256" key="5">
    <source>
        <dbReference type="ARBA" id="ARBA00022604"/>
    </source>
</evidence>
<evidence type="ECO:0000256" key="13">
    <source>
        <dbReference type="SAM" id="Coils"/>
    </source>
</evidence>
<keyword evidence="8" id="KW-0347">Helicase</keyword>
<comment type="catalytic activity">
    <reaction evidence="12">
        <text>ATP + H2O = ADP + phosphate + H(+)</text>
        <dbReference type="Rhea" id="RHEA:13065"/>
        <dbReference type="ChEBI" id="CHEBI:15377"/>
        <dbReference type="ChEBI" id="CHEBI:15378"/>
        <dbReference type="ChEBI" id="CHEBI:30616"/>
        <dbReference type="ChEBI" id="CHEBI:43474"/>
        <dbReference type="ChEBI" id="CHEBI:456216"/>
        <dbReference type="EC" id="3.6.4.12"/>
    </reaction>
</comment>
<dbReference type="EC" id="3.6.4.12" evidence="3"/>
<dbReference type="InterPro" id="IPR049730">
    <property type="entry name" value="SNF2/RAD54-like_C"/>
</dbReference>
<feature type="domain" description="Helicase C-terminal" evidence="16">
    <location>
        <begin position="729"/>
        <end position="896"/>
    </location>
</feature>
<evidence type="ECO:0000259" key="15">
    <source>
        <dbReference type="PROSITE" id="PS51192"/>
    </source>
</evidence>
<dbReference type="GO" id="GO:0010231">
    <property type="term" value="P:maintenance of seed dormancy"/>
    <property type="evidence" value="ECO:0007669"/>
    <property type="project" value="UniProtKB-ARBA"/>
</dbReference>
<dbReference type="Pfam" id="PF00271">
    <property type="entry name" value="Helicase_C"/>
    <property type="match status" value="1"/>
</dbReference>
<evidence type="ECO:0000256" key="9">
    <source>
        <dbReference type="ARBA" id="ARBA00022840"/>
    </source>
</evidence>
<dbReference type="InterPro" id="IPR027417">
    <property type="entry name" value="P-loop_NTPase"/>
</dbReference>
<evidence type="ECO:0000256" key="10">
    <source>
        <dbReference type="ARBA" id="ARBA00022853"/>
    </source>
</evidence>
<feature type="region of interest" description="Disordered" evidence="14">
    <location>
        <begin position="333"/>
        <end position="364"/>
    </location>
</feature>
<dbReference type="InterPro" id="IPR014001">
    <property type="entry name" value="Helicase_ATP-bd"/>
</dbReference>
<dbReference type="EMBL" id="OX465083">
    <property type="protein sequence ID" value="CAI9293868.1"/>
    <property type="molecule type" value="Genomic_DNA"/>
</dbReference>
<keyword evidence="9" id="KW-0067">ATP-binding</keyword>
<evidence type="ECO:0000256" key="14">
    <source>
        <dbReference type="SAM" id="MobiDB-lite"/>
    </source>
</evidence>
<protein>
    <recommendedName>
        <fullName evidence="3">DNA helicase</fullName>
        <ecNumber evidence="3">3.6.4.12</ecNumber>
    </recommendedName>
</protein>
<dbReference type="Pfam" id="PF00176">
    <property type="entry name" value="SNF2-rel_dom"/>
    <property type="match status" value="1"/>
</dbReference>
<evidence type="ECO:0000256" key="12">
    <source>
        <dbReference type="ARBA" id="ARBA00047995"/>
    </source>
</evidence>
<name>A0AA35ZKI8_LACSI</name>
<keyword evidence="13" id="KW-0175">Coiled coil</keyword>
<dbReference type="AlphaFoldDB" id="A0AA35ZKI8"/>
<keyword evidence="11" id="KW-0539">Nucleus</keyword>
<dbReference type="GO" id="GO:0005634">
    <property type="term" value="C:nucleus"/>
    <property type="evidence" value="ECO:0007669"/>
    <property type="project" value="UniProtKB-SubCell"/>
</dbReference>
<evidence type="ECO:0000256" key="7">
    <source>
        <dbReference type="ARBA" id="ARBA00022801"/>
    </source>
</evidence>
<evidence type="ECO:0000256" key="8">
    <source>
        <dbReference type="ARBA" id="ARBA00022806"/>
    </source>
</evidence>
<dbReference type="GO" id="GO:0042393">
    <property type="term" value="F:histone binding"/>
    <property type="evidence" value="ECO:0007669"/>
    <property type="project" value="InterPro"/>
</dbReference>
<gene>
    <name evidence="17" type="ORF">LSALG_LOCUS32875</name>
</gene>
<dbReference type="GO" id="GO:0003678">
    <property type="term" value="F:DNA helicase activity"/>
    <property type="evidence" value="ECO:0007669"/>
    <property type="project" value="UniProtKB-EC"/>
</dbReference>
<dbReference type="Gene3D" id="3.40.50.300">
    <property type="entry name" value="P-loop containing nucleotide triphosphate hydrolases"/>
    <property type="match status" value="1"/>
</dbReference>
<dbReference type="Proteomes" id="UP001177003">
    <property type="component" value="Chromosome 7"/>
</dbReference>
<dbReference type="InterPro" id="IPR001650">
    <property type="entry name" value="Helicase_C-like"/>
</dbReference>
<keyword evidence="10" id="KW-0156">Chromatin regulator</keyword>
<reference evidence="17" key="1">
    <citation type="submission" date="2023-04" db="EMBL/GenBank/DDBJ databases">
        <authorList>
            <person name="Vijverberg K."/>
            <person name="Xiong W."/>
            <person name="Schranz E."/>
        </authorList>
    </citation>
    <scope>NUCLEOTIDE SEQUENCE</scope>
</reference>
<accession>A0AA35ZKI8</accession>
<dbReference type="InterPro" id="IPR000330">
    <property type="entry name" value="SNF2_N"/>
</dbReference>
<evidence type="ECO:0000256" key="3">
    <source>
        <dbReference type="ARBA" id="ARBA00012551"/>
    </source>
</evidence>
<organism evidence="17 18">
    <name type="scientific">Lactuca saligna</name>
    <name type="common">Willowleaf lettuce</name>
    <dbReference type="NCBI Taxonomy" id="75948"/>
    <lineage>
        <taxon>Eukaryota</taxon>
        <taxon>Viridiplantae</taxon>
        <taxon>Streptophyta</taxon>
        <taxon>Embryophyta</taxon>
        <taxon>Tracheophyta</taxon>
        <taxon>Spermatophyta</taxon>
        <taxon>Magnoliopsida</taxon>
        <taxon>eudicotyledons</taxon>
        <taxon>Gunneridae</taxon>
        <taxon>Pentapetalae</taxon>
        <taxon>asterids</taxon>
        <taxon>campanulids</taxon>
        <taxon>Asterales</taxon>
        <taxon>Asteraceae</taxon>
        <taxon>Cichorioideae</taxon>
        <taxon>Cichorieae</taxon>
        <taxon>Lactucinae</taxon>
        <taxon>Lactuca</taxon>
    </lineage>
</organism>
<feature type="region of interest" description="Disordered" evidence="14">
    <location>
        <begin position="58"/>
        <end position="90"/>
    </location>
</feature>
<comment type="similarity">
    <text evidence="2">Belongs to the helicase family.</text>
</comment>
<dbReference type="SMART" id="SM00490">
    <property type="entry name" value="HELICc"/>
    <property type="match status" value="1"/>
</dbReference>
<feature type="domain" description="Helicase ATP-binding" evidence="15">
    <location>
        <begin position="429"/>
        <end position="594"/>
    </location>
</feature>
<dbReference type="SUPFAM" id="SSF52540">
    <property type="entry name" value="P-loop containing nucleoside triphosphate hydrolases"/>
    <property type="match status" value="2"/>
</dbReference>
<evidence type="ECO:0000256" key="1">
    <source>
        <dbReference type="ARBA" id="ARBA00004123"/>
    </source>
</evidence>
<dbReference type="GO" id="GO:0010492">
    <property type="term" value="P:maintenance of shoot apical meristem identity"/>
    <property type="evidence" value="ECO:0007669"/>
    <property type="project" value="UniProtKB-ARBA"/>
</dbReference>
<feature type="region of interest" description="Disordered" evidence="14">
    <location>
        <begin position="1039"/>
        <end position="1066"/>
    </location>
</feature>
<evidence type="ECO:0000256" key="11">
    <source>
        <dbReference type="ARBA" id="ARBA00023242"/>
    </source>
</evidence>
<dbReference type="FunFam" id="3.40.50.300:FF:000755">
    <property type="entry name" value="Probable ATP-dependent DNA helicase CHR12"/>
    <property type="match status" value="1"/>
</dbReference>
<evidence type="ECO:0000313" key="18">
    <source>
        <dbReference type="Proteomes" id="UP001177003"/>
    </source>
</evidence>
<keyword evidence="5" id="KW-0341">Growth regulation</keyword>
<comment type="subcellular location">
    <subcellularLocation>
        <location evidence="1">Nucleus</location>
    </subcellularLocation>
</comment>
<dbReference type="PROSITE" id="PS51194">
    <property type="entry name" value="HELICASE_CTER"/>
    <property type="match status" value="1"/>
</dbReference>
<dbReference type="FunFam" id="3.40.50.10810:FF:000016">
    <property type="entry name" value="Chromatin structure-remodeling complex protein SYD"/>
    <property type="match status" value="1"/>
</dbReference>
<keyword evidence="7" id="KW-0378">Hydrolase</keyword>
<dbReference type="GO" id="GO:0005524">
    <property type="term" value="F:ATP binding"/>
    <property type="evidence" value="ECO:0007669"/>
    <property type="project" value="UniProtKB-KW"/>
</dbReference>
<dbReference type="PROSITE" id="PS51192">
    <property type="entry name" value="HELICASE_ATP_BIND_1"/>
    <property type="match status" value="1"/>
</dbReference>
<dbReference type="Pfam" id="PF14619">
    <property type="entry name" value="SnAC"/>
    <property type="match status" value="1"/>
</dbReference>
<dbReference type="InterPro" id="IPR029295">
    <property type="entry name" value="SnAC"/>
</dbReference>
<dbReference type="GO" id="GO:0016787">
    <property type="term" value="F:hydrolase activity"/>
    <property type="evidence" value="ECO:0007669"/>
    <property type="project" value="UniProtKB-KW"/>
</dbReference>
<dbReference type="GO" id="GO:0010078">
    <property type="term" value="P:maintenance of root meristem identity"/>
    <property type="evidence" value="ECO:0007669"/>
    <property type="project" value="UniProtKB-ARBA"/>
</dbReference>
<dbReference type="GO" id="GO:0006325">
    <property type="term" value="P:chromatin organization"/>
    <property type="evidence" value="ECO:0007669"/>
    <property type="project" value="UniProtKB-KW"/>
</dbReference>
<dbReference type="SMART" id="SM00487">
    <property type="entry name" value="DEXDc"/>
    <property type="match status" value="1"/>
</dbReference>
<evidence type="ECO:0000313" key="17">
    <source>
        <dbReference type="EMBL" id="CAI9293868.1"/>
    </source>
</evidence>
<proteinExistence type="inferred from homology"/>
<dbReference type="SMART" id="SM01314">
    <property type="entry name" value="SnAC"/>
    <property type="match status" value="1"/>
</dbReference>
<evidence type="ECO:0000256" key="4">
    <source>
        <dbReference type="ARBA" id="ARBA00022473"/>
    </source>
</evidence>
<evidence type="ECO:0000256" key="6">
    <source>
        <dbReference type="ARBA" id="ARBA00022741"/>
    </source>
</evidence>